<dbReference type="GO" id="GO:0007606">
    <property type="term" value="P:sensory perception of chemical stimulus"/>
    <property type="evidence" value="ECO:0007669"/>
    <property type="project" value="UniProtKB-UniRule"/>
</dbReference>
<dbReference type="Pfam" id="PF02118">
    <property type="entry name" value="Srg"/>
    <property type="match status" value="1"/>
</dbReference>
<dbReference type="GO" id="GO:0004888">
    <property type="term" value="F:transmembrane signaling receptor activity"/>
    <property type="evidence" value="ECO:0007669"/>
    <property type="project" value="InterPro"/>
</dbReference>
<dbReference type="GO" id="GO:0016020">
    <property type="term" value="C:membrane"/>
    <property type="evidence" value="ECO:0007669"/>
    <property type="project" value="UniProtKB-SubCell"/>
</dbReference>
<evidence type="ECO:0000313" key="7">
    <source>
        <dbReference type="Proteomes" id="UP000492821"/>
    </source>
</evidence>
<feature type="transmembrane region" description="Helical" evidence="6">
    <location>
        <begin position="157"/>
        <end position="179"/>
    </location>
</feature>
<proteinExistence type="inferred from homology"/>
<evidence type="ECO:0000256" key="2">
    <source>
        <dbReference type="ARBA" id="ARBA00005692"/>
    </source>
</evidence>
<evidence type="ECO:0000313" key="8">
    <source>
        <dbReference type="WBParaSite" id="Pan_g9614.t1"/>
    </source>
</evidence>
<keyword evidence="5 6" id="KW-0472">Membrane</keyword>
<feature type="transmembrane region" description="Helical" evidence="6">
    <location>
        <begin position="129"/>
        <end position="151"/>
    </location>
</feature>
<keyword evidence="4 6" id="KW-1133">Transmembrane helix</keyword>
<dbReference type="AlphaFoldDB" id="A0A7E5A1U9"/>
<dbReference type="InterPro" id="IPR000609">
    <property type="entry name" value="7TM_GPCR_serpentine_rcpt_Srg"/>
</dbReference>
<dbReference type="Proteomes" id="UP000492821">
    <property type="component" value="Unassembled WGS sequence"/>
</dbReference>
<evidence type="ECO:0000256" key="3">
    <source>
        <dbReference type="ARBA" id="ARBA00022692"/>
    </source>
</evidence>
<name>A0A7E5A1U9_PANRE</name>
<dbReference type="WBParaSite" id="Pan_g9614.t1">
    <property type="protein sequence ID" value="Pan_g9614.t1"/>
    <property type="gene ID" value="Pan_g9614"/>
</dbReference>
<comment type="similarity">
    <text evidence="2 6">Belongs to the nematode receptor-like protein srg family.</text>
</comment>
<sequence>MVICDALINFNLASAILFNARHNEIWTKIMKWVYPIIFLPSICITWSLWFQNVSIYYKNPAIPELGVKWDERNPEKVPWMHSLLYMFVLCIICAIWNVCWNAYALIAIIQRSYGNTSVLSINRSMLQKFLFSFYIFLLQLMTVIFVTFAKFFNLGDLLSLICYFLVDAIHFSVPWFFLFSQKYVKVAVLTTLARLFRMKKPMNNNQVTAMNEF</sequence>
<feature type="transmembrane region" description="Helical" evidence="6">
    <location>
        <begin position="32"/>
        <end position="50"/>
    </location>
</feature>
<keyword evidence="7" id="KW-1185">Reference proteome</keyword>
<keyword evidence="3 6" id="KW-0812">Transmembrane</keyword>
<evidence type="ECO:0000256" key="6">
    <source>
        <dbReference type="RuleBase" id="RU280813"/>
    </source>
</evidence>
<feature type="transmembrane region" description="Helical" evidence="6">
    <location>
        <begin position="83"/>
        <end position="108"/>
    </location>
</feature>
<reference evidence="7" key="1">
    <citation type="journal article" date="2013" name="Genetics">
        <title>The draft genome and transcriptome of Panagrellus redivivus are shaped by the harsh demands of a free-living lifestyle.</title>
        <authorList>
            <person name="Srinivasan J."/>
            <person name="Dillman A.R."/>
            <person name="Macchietto M.G."/>
            <person name="Heikkinen L."/>
            <person name="Lakso M."/>
            <person name="Fracchia K.M."/>
            <person name="Antoshechkin I."/>
            <person name="Mortazavi A."/>
            <person name="Wong G."/>
            <person name="Sternberg P.W."/>
        </authorList>
    </citation>
    <scope>NUCLEOTIDE SEQUENCE [LARGE SCALE GENOMIC DNA]</scope>
    <source>
        <strain evidence="7">MT8872</strain>
    </source>
</reference>
<organism evidence="7 8">
    <name type="scientific">Panagrellus redivivus</name>
    <name type="common">Microworm</name>
    <dbReference type="NCBI Taxonomy" id="6233"/>
    <lineage>
        <taxon>Eukaryota</taxon>
        <taxon>Metazoa</taxon>
        <taxon>Ecdysozoa</taxon>
        <taxon>Nematoda</taxon>
        <taxon>Chromadorea</taxon>
        <taxon>Rhabditida</taxon>
        <taxon>Tylenchina</taxon>
        <taxon>Panagrolaimomorpha</taxon>
        <taxon>Panagrolaimoidea</taxon>
        <taxon>Panagrolaimidae</taxon>
        <taxon>Panagrellus</taxon>
    </lineage>
</organism>
<evidence type="ECO:0000256" key="1">
    <source>
        <dbReference type="ARBA" id="ARBA00004141"/>
    </source>
</evidence>
<comment type="caution">
    <text evidence="6">Lacks conserved residue(s) required for the propagation of feature annotation.</text>
</comment>
<evidence type="ECO:0000256" key="5">
    <source>
        <dbReference type="ARBA" id="ARBA00023136"/>
    </source>
</evidence>
<reference evidence="8" key="2">
    <citation type="submission" date="2020-10" db="UniProtKB">
        <authorList>
            <consortium name="WormBaseParasite"/>
        </authorList>
    </citation>
    <scope>IDENTIFICATION</scope>
</reference>
<comment type="subcellular location">
    <subcellularLocation>
        <location evidence="1">Membrane</location>
        <topology evidence="1">Multi-pass membrane protein</topology>
    </subcellularLocation>
</comment>
<accession>A0A7E5A1U9</accession>
<protein>
    <recommendedName>
        <fullName evidence="6">Serpentine receptor class gamma</fullName>
    </recommendedName>
</protein>
<evidence type="ECO:0000256" key="4">
    <source>
        <dbReference type="ARBA" id="ARBA00022989"/>
    </source>
</evidence>